<reference evidence="1 2" key="1">
    <citation type="submission" date="2020-04" db="EMBL/GenBank/DDBJ databases">
        <title>Whole-genome sequencing of Vibrio spp. from China reveals different genetic environments of blaCTX-M-14 among diverse lineages.</title>
        <authorList>
            <person name="Zheng Z."/>
            <person name="Ye L."/>
            <person name="Chen S."/>
        </authorList>
    </citation>
    <scope>NUCLEOTIDE SEQUENCE [LARGE SCALE GENOMIC DNA]</scope>
    <source>
        <strain evidence="1 2">Vb1636</strain>
    </source>
</reference>
<dbReference type="EMBL" id="JABCMA010000050">
    <property type="protein sequence ID" value="NMR76495.1"/>
    <property type="molecule type" value="Genomic_DNA"/>
</dbReference>
<accession>A0A7Y0R1B3</accession>
<organism evidence="1 2">
    <name type="scientific">Vibrio alginolyticus</name>
    <dbReference type="NCBI Taxonomy" id="663"/>
    <lineage>
        <taxon>Bacteria</taxon>
        <taxon>Pseudomonadati</taxon>
        <taxon>Pseudomonadota</taxon>
        <taxon>Gammaproteobacteria</taxon>
        <taxon>Vibrionales</taxon>
        <taxon>Vibrionaceae</taxon>
        <taxon>Vibrio</taxon>
    </lineage>
</organism>
<evidence type="ECO:0000313" key="2">
    <source>
        <dbReference type="Proteomes" id="UP000565155"/>
    </source>
</evidence>
<gene>
    <name evidence="1" type="ORF">HKB35_23085</name>
</gene>
<evidence type="ECO:0008006" key="3">
    <source>
        <dbReference type="Google" id="ProtNLM"/>
    </source>
</evidence>
<protein>
    <recommendedName>
        <fullName evidence="3">Preprotein translocase subunit SecB</fullName>
    </recommendedName>
</protein>
<dbReference type="AlphaFoldDB" id="A0A7Y0R1B3"/>
<dbReference type="RefSeq" id="WP_169629166.1">
    <property type="nucleotide sequence ID" value="NZ_JABCMA010000050.1"/>
</dbReference>
<dbReference type="Proteomes" id="UP000565155">
    <property type="component" value="Unassembled WGS sequence"/>
</dbReference>
<name>A0A7Y0R1B3_VIBAL</name>
<comment type="caution">
    <text evidence="1">The sequence shown here is derived from an EMBL/GenBank/DDBJ whole genome shotgun (WGS) entry which is preliminary data.</text>
</comment>
<sequence>MSKFDINLAELQSIRLSSSSFQVLDEDHLFEGGSIRFLCELTLFDDDKSKDNTPLEGKCSVNVRAIKPETKDQPLFEADYNYIVFFNVINHEVLFNLENRQRADYCLEKIYPLIREDLMSCFDRAGLRQIYLPFSFKVDED</sequence>
<evidence type="ECO:0000313" key="1">
    <source>
        <dbReference type="EMBL" id="NMR76495.1"/>
    </source>
</evidence>
<proteinExistence type="predicted"/>